<keyword evidence="4" id="KW-1185">Reference proteome</keyword>
<reference evidence="3 4" key="1">
    <citation type="submission" date="2023-01" db="EMBL/GenBank/DDBJ databases">
        <title>Complete genome sequence of Muricauda aquimarina strain IFOP_LL357.</title>
        <authorList>
            <person name="Gajardo G."/>
            <person name="Ueki S."/>
            <person name="Maruyama F."/>
        </authorList>
    </citation>
    <scope>NUCLEOTIDE SEQUENCE [LARGE SCALE GENOMIC DNA]</scope>
    <source>
        <strain evidence="3 4">IFOP_LL357</strain>
    </source>
</reference>
<evidence type="ECO:0000313" key="4">
    <source>
        <dbReference type="Proteomes" id="UP001330184"/>
    </source>
</evidence>
<dbReference type="Gene3D" id="1.10.40.40">
    <property type="entry name" value="Deoxyribonucleotidase, domain 2"/>
    <property type="match status" value="1"/>
</dbReference>
<dbReference type="SFLD" id="SFLDG01126">
    <property type="entry name" value="C1.2:_Nucleotidase_Like"/>
    <property type="match status" value="1"/>
</dbReference>
<feature type="active site" description="Nucleophile" evidence="2">
    <location>
        <position position="6"/>
    </location>
</feature>
<dbReference type="Proteomes" id="UP001330184">
    <property type="component" value="Chromosome"/>
</dbReference>
<evidence type="ECO:0000256" key="2">
    <source>
        <dbReference type="PIRSR" id="PIRSR610708-1"/>
    </source>
</evidence>
<dbReference type="EMBL" id="AP027268">
    <property type="protein sequence ID" value="BDW93774.1"/>
    <property type="molecule type" value="Genomic_DNA"/>
</dbReference>
<dbReference type="PANTHER" id="PTHR16504">
    <property type="entry name" value="5'(3')-DEOXYRIBONUCLEOTIDASE"/>
    <property type="match status" value="1"/>
</dbReference>
<dbReference type="InterPro" id="IPR036412">
    <property type="entry name" value="HAD-like_sf"/>
</dbReference>
<name>A0AA48HBE1_9FLAO</name>
<evidence type="ECO:0000313" key="3">
    <source>
        <dbReference type="EMBL" id="BDW93774.1"/>
    </source>
</evidence>
<protein>
    <submittedName>
        <fullName evidence="3">5'(3')-deoxyribonucleotidase</fullName>
    </submittedName>
</protein>
<dbReference type="SFLD" id="SFLDG01146">
    <property type="entry name" value="C1.2.2"/>
    <property type="match status" value="1"/>
</dbReference>
<sequence>MTIFVDMDEVIADAYQAHIDIYNKEFNAQLKAEDCFGKEVWQCVPEEHQQTIKDHTYRDCFFKDLSIIADSQEVLKALSEKHDVYIASAAMEFPQSLREKSDWLDQHFPFISWQKRILCGDKHVLKGDVLIDDRSKNLAPFSGRSIMFTSPHNVNVSNFERADSWKEIADKLL</sequence>
<proteinExistence type="inferred from homology"/>
<gene>
    <name evidence="3" type="ORF">MACH07_26060</name>
</gene>
<comment type="similarity">
    <text evidence="1">Belongs to the 5'(3')-deoxyribonucleotidase family.</text>
</comment>
<dbReference type="RefSeq" id="WP_338194602.1">
    <property type="nucleotide sequence ID" value="NZ_AP027268.1"/>
</dbReference>
<dbReference type="SFLD" id="SFLDS00003">
    <property type="entry name" value="Haloacid_Dehalogenase"/>
    <property type="match status" value="1"/>
</dbReference>
<organism evidence="3 4">
    <name type="scientific">Flagellimonas marinaquae</name>
    <dbReference type="NCBI Taxonomy" id="254955"/>
    <lineage>
        <taxon>Bacteria</taxon>
        <taxon>Pseudomonadati</taxon>
        <taxon>Bacteroidota</taxon>
        <taxon>Flavobacteriia</taxon>
        <taxon>Flavobacteriales</taxon>
        <taxon>Flavobacteriaceae</taxon>
        <taxon>Flagellimonas</taxon>
    </lineage>
</organism>
<dbReference type="PANTHER" id="PTHR16504:SF4">
    <property type="entry name" value="5'(3')-DEOXYRIBONUCLEOTIDASE"/>
    <property type="match status" value="1"/>
</dbReference>
<dbReference type="InterPro" id="IPR023214">
    <property type="entry name" value="HAD_sf"/>
</dbReference>
<feature type="active site" description="Proton donor" evidence="2">
    <location>
        <position position="8"/>
    </location>
</feature>
<dbReference type="InterPro" id="IPR010708">
    <property type="entry name" value="5'(3')-deoxyribonucleotidase"/>
</dbReference>
<accession>A0AA48HBE1</accession>
<dbReference type="GO" id="GO:0008253">
    <property type="term" value="F:5'-nucleotidase activity"/>
    <property type="evidence" value="ECO:0007669"/>
    <property type="project" value="InterPro"/>
</dbReference>
<dbReference type="GO" id="GO:0009223">
    <property type="term" value="P:pyrimidine deoxyribonucleotide catabolic process"/>
    <property type="evidence" value="ECO:0007669"/>
    <property type="project" value="TreeGrafter"/>
</dbReference>
<dbReference type="AlphaFoldDB" id="A0AA48HBE1"/>
<evidence type="ECO:0000256" key="1">
    <source>
        <dbReference type="ARBA" id="ARBA00009589"/>
    </source>
</evidence>
<dbReference type="Gene3D" id="3.40.50.1000">
    <property type="entry name" value="HAD superfamily/HAD-like"/>
    <property type="match status" value="1"/>
</dbReference>
<dbReference type="SUPFAM" id="SSF56784">
    <property type="entry name" value="HAD-like"/>
    <property type="match status" value="1"/>
</dbReference>
<dbReference type="Pfam" id="PF06941">
    <property type="entry name" value="NT5C"/>
    <property type="match status" value="1"/>
</dbReference>